<evidence type="ECO:0000256" key="1">
    <source>
        <dbReference type="SAM" id="MobiDB-lite"/>
    </source>
</evidence>
<keyword evidence="3" id="KW-1185">Reference proteome</keyword>
<organism evidence="2 3">
    <name type="scientific">Anopheles atroparvus</name>
    <name type="common">European mosquito</name>
    <dbReference type="NCBI Taxonomy" id="41427"/>
    <lineage>
        <taxon>Eukaryota</taxon>
        <taxon>Metazoa</taxon>
        <taxon>Ecdysozoa</taxon>
        <taxon>Arthropoda</taxon>
        <taxon>Hexapoda</taxon>
        <taxon>Insecta</taxon>
        <taxon>Pterygota</taxon>
        <taxon>Neoptera</taxon>
        <taxon>Endopterygota</taxon>
        <taxon>Diptera</taxon>
        <taxon>Nematocera</taxon>
        <taxon>Culicoidea</taxon>
        <taxon>Culicidae</taxon>
        <taxon>Anophelinae</taxon>
        <taxon>Anopheles</taxon>
    </lineage>
</organism>
<evidence type="ECO:0000313" key="3">
    <source>
        <dbReference type="Proteomes" id="UP000075880"/>
    </source>
</evidence>
<evidence type="ECO:0000313" key="2">
    <source>
        <dbReference type="EnsemblMetazoa" id="ENSAATROPP002002"/>
    </source>
</evidence>
<dbReference type="AlphaFoldDB" id="A0AAG5CT41"/>
<feature type="region of interest" description="Disordered" evidence="1">
    <location>
        <begin position="35"/>
        <end position="54"/>
    </location>
</feature>
<name>A0AAG5CT41_ANOAO</name>
<accession>A0AAG5CT41</accession>
<protein>
    <submittedName>
        <fullName evidence="2">Uncharacterized protein</fullName>
    </submittedName>
</protein>
<proteinExistence type="predicted"/>
<dbReference type="EnsemblMetazoa" id="ENSAATROPT002086">
    <property type="protein sequence ID" value="ENSAATROPP002002"/>
    <property type="gene ID" value="ENSAATROPG001632"/>
</dbReference>
<dbReference type="Proteomes" id="UP000075880">
    <property type="component" value="Unassembled WGS sequence"/>
</dbReference>
<sequence>MSDTDSSEDENSARLLASVDTSFLSDALYKPKEVATKEMGGKESSNIVSESDPIKADAPKSNRYLVEEDAIWKSDLNVPDSMKKHLAGKLSQLIGSMIAFDDVSAGQSTPTAKKRQKEEPAGFGVRLLSSFQECIEPTVNVPFVQSKPTPILRRVIEGETEPNRADKIASSVSSPDNFTEEVRHWKAPKRRSTVFHYTKKGNGLCIEKEHVPPNEFTAARLKNGWDESKIKTFKRKSENVPQ</sequence>
<reference evidence="2" key="1">
    <citation type="submission" date="2024-04" db="UniProtKB">
        <authorList>
            <consortium name="EnsemblMetazoa"/>
        </authorList>
    </citation>
    <scope>IDENTIFICATION</scope>
    <source>
        <strain evidence="2">EBRO</strain>
    </source>
</reference>